<dbReference type="Proteomes" id="UP000029692">
    <property type="component" value="Unassembled WGS sequence"/>
</dbReference>
<dbReference type="InterPro" id="IPR027417">
    <property type="entry name" value="P-loop_NTPase"/>
</dbReference>
<feature type="binding site" evidence="15">
    <location>
        <position position="17"/>
    </location>
    <ligand>
        <name>Mg(2+)</name>
        <dbReference type="ChEBI" id="CHEBI:18420"/>
        <label>2</label>
    </ligand>
</feature>
<dbReference type="Pfam" id="PF02421">
    <property type="entry name" value="FeoB_N"/>
    <property type="match status" value="2"/>
</dbReference>
<evidence type="ECO:0000256" key="17">
    <source>
        <dbReference type="SAM" id="MobiDB-lite"/>
    </source>
</evidence>
<name>A0A098QW11_9SPIO</name>
<dbReference type="eggNOG" id="COG0370">
    <property type="taxonomic scope" value="Bacteria"/>
</dbReference>
<dbReference type="Gene3D" id="1.10.287.1770">
    <property type="match status" value="1"/>
</dbReference>
<feature type="transmembrane region" description="Helical" evidence="16">
    <location>
        <begin position="441"/>
        <end position="463"/>
    </location>
</feature>
<evidence type="ECO:0000313" key="19">
    <source>
        <dbReference type="EMBL" id="KGE72055.1"/>
    </source>
</evidence>
<feature type="transmembrane region" description="Helical" evidence="16">
    <location>
        <begin position="801"/>
        <end position="821"/>
    </location>
</feature>
<dbReference type="InterPro" id="IPR050860">
    <property type="entry name" value="FeoB_GTPase"/>
</dbReference>
<keyword evidence="3" id="KW-1003">Cell membrane</keyword>
<dbReference type="CDD" id="cd01879">
    <property type="entry name" value="FeoB"/>
    <property type="match status" value="1"/>
</dbReference>
<evidence type="ECO:0000256" key="8">
    <source>
        <dbReference type="ARBA" id="ARBA00023004"/>
    </source>
</evidence>
<feature type="region of interest" description="Disordered" evidence="17">
    <location>
        <begin position="285"/>
        <end position="326"/>
    </location>
</feature>
<dbReference type="InterPro" id="IPR011640">
    <property type="entry name" value="Fe2_transport_prot_B_C"/>
</dbReference>
<evidence type="ECO:0000256" key="7">
    <source>
        <dbReference type="ARBA" id="ARBA00022989"/>
    </source>
</evidence>
<keyword evidence="15" id="KW-0479">Metal-binding</keyword>
<proteinExistence type="inferred from homology"/>
<dbReference type="SUPFAM" id="SSF52540">
    <property type="entry name" value="P-loop containing nucleoside triphosphate hydrolases"/>
    <property type="match status" value="1"/>
</dbReference>
<evidence type="ECO:0000256" key="15">
    <source>
        <dbReference type="PIRSR" id="PIRSR603373-2"/>
    </source>
</evidence>
<dbReference type="InterPro" id="IPR011642">
    <property type="entry name" value="Gate_dom"/>
</dbReference>
<keyword evidence="6 14" id="KW-0547">Nucleotide-binding</keyword>
<feature type="binding site" evidence="14">
    <location>
        <begin position="30"/>
        <end position="34"/>
    </location>
    <ligand>
        <name>GTP</name>
        <dbReference type="ChEBI" id="CHEBI:37565"/>
        <label>1</label>
    </ligand>
</feature>
<evidence type="ECO:0000256" key="1">
    <source>
        <dbReference type="ARBA" id="ARBA00004651"/>
    </source>
</evidence>
<comment type="similarity">
    <text evidence="16">Belongs to the TRAFAC class TrmE-Era-EngA-EngB-Septin-like GTPase superfamily. FeoB GTPase (TC 9.A.8) family.</text>
</comment>
<feature type="binding site" evidence="14">
    <location>
        <begin position="5"/>
        <end position="12"/>
    </location>
    <ligand>
        <name>GTP</name>
        <dbReference type="ChEBI" id="CHEBI:37565"/>
        <label>1</label>
    </ligand>
</feature>
<feature type="transmembrane region" description="Helical" evidence="16">
    <location>
        <begin position="475"/>
        <end position="501"/>
    </location>
</feature>
<feature type="transmembrane region" description="Helical" evidence="16">
    <location>
        <begin position="745"/>
        <end position="766"/>
    </location>
</feature>
<feature type="compositionally biased region" description="Pro residues" evidence="17">
    <location>
        <begin position="660"/>
        <end position="673"/>
    </location>
</feature>
<feature type="transmembrane region" description="Helical" evidence="16">
    <location>
        <begin position="336"/>
        <end position="360"/>
    </location>
</feature>
<comment type="function">
    <text evidence="16">Probable transporter of a GTP-driven Fe(2+) uptake system.</text>
</comment>
<dbReference type="Gene3D" id="3.40.50.300">
    <property type="entry name" value="P-loop containing nucleotide triphosphate hydrolases"/>
    <property type="match status" value="1"/>
</dbReference>
<dbReference type="Pfam" id="PF07664">
    <property type="entry name" value="FeoB_C"/>
    <property type="match status" value="1"/>
</dbReference>
<feature type="domain" description="FeoB-type G" evidence="18">
    <location>
        <begin position="1"/>
        <end position="185"/>
    </location>
</feature>
<feature type="transmembrane region" description="Helical" evidence="16">
    <location>
        <begin position="507"/>
        <end position="527"/>
    </location>
</feature>
<keyword evidence="7 16" id="KW-1133">Transmembrane helix</keyword>
<keyword evidence="4 16" id="KW-0410">Iron transport</keyword>
<evidence type="ECO:0000256" key="11">
    <source>
        <dbReference type="ARBA" id="ARBA00023136"/>
    </source>
</evidence>
<comment type="caution">
    <text evidence="19">The sequence shown here is derived from an EMBL/GenBank/DDBJ whole genome shotgun (WGS) entry which is preliminary data.</text>
</comment>
<feature type="binding site" evidence="15">
    <location>
        <position position="16"/>
    </location>
    <ligand>
        <name>Mg(2+)</name>
        <dbReference type="ChEBI" id="CHEBI:18420"/>
        <label>2</label>
    </ligand>
</feature>
<evidence type="ECO:0000256" key="14">
    <source>
        <dbReference type="PIRSR" id="PIRSR603373-1"/>
    </source>
</evidence>
<dbReference type="STRING" id="1480694.DC28_08075"/>
<dbReference type="PRINTS" id="PR00326">
    <property type="entry name" value="GTP1OBG"/>
</dbReference>
<dbReference type="InterPro" id="IPR041069">
    <property type="entry name" value="FeoB_Cyto"/>
</dbReference>
<feature type="region of interest" description="Disordered" evidence="17">
    <location>
        <begin position="48"/>
        <end position="70"/>
    </location>
</feature>
<evidence type="ECO:0000256" key="6">
    <source>
        <dbReference type="ARBA" id="ARBA00022741"/>
    </source>
</evidence>
<feature type="binding site" evidence="15">
    <location>
        <position position="19"/>
    </location>
    <ligand>
        <name>Mg(2+)</name>
        <dbReference type="ChEBI" id="CHEBI:18420"/>
        <label>2</label>
    </ligand>
</feature>
<dbReference type="NCBIfam" id="TIGR00437">
    <property type="entry name" value="feoB"/>
    <property type="match status" value="1"/>
</dbReference>
<keyword evidence="15" id="KW-0460">Magnesium</keyword>
<evidence type="ECO:0000259" key="18">
    <source>
        <dbReference type="PROSITE" id="PS51711"/>
    </source>
</evidence>
<evidence type="ECO:0000256" key="5">
    <source>
        <dbReference type="ARBA" id="ARBA00022692"/>
    </source>
</evidence>
<evidence type="ECO:0000256" key="4">
    <source>
        <dbReference type="ARBA" id="ARBA00022496"/>
    </source>
</evidence>
<dbReference type="GO" id="GO:0005525">
    <property type="term" value="F:GTP binding"/>
    <property type="evidence" value="ECO:0007669"/>
    <property type="project" value="UniProtKB-KW"/>
</dbReference>
<dbReference type="InterPro" id="IPR006073">
    <property type="entry name" value="GTP-bd"/>
</dbReference>
<feature type="transmembrane region" description="Helical" evidence="16">
    <location>
        <begin position="366"/>
        <end position="389"/>
    </location>
</feature>
<organism evidence="19 20">
    <name type="scientific">Spirochaeta lutea</name>
    <dbReference type="NCBI Taxonomy" id="1480694"/>
    <lineage>
        <taxon>Bacteria</taxon>
        <taxon>Pseudomonadati</taxon>
        <taxon>Spirochaetota</taxon>
        <taxon>Spirochaetia</taxon>
        <taxon>Spirochaetales</taxon>
        <taxon>Spirochaetaceae</taxon>
        <taxon>Spirochaeta</taxon>
    </lineage>
</organism>
<dbReference type="Pfam" id="PF07670">
    <property type="entry name" value="Gate"/>
    <property type="match status" value="2"/>
</dbReference>
<dbReference type="GO" id="GO:0005886">
    <property type="term" value="C:plasma membrane"/>
    <property type="evidence" value="ECO:0007669"/>
    <property type="project" value="UniProtKB-SubCell"/>
</dbReference>
<evidence type="ECO:0000256" key="13">
    <source>
        <dbReference type="NCBIfam" id="TIGR00437"/>
    </source>
</evidence>
<evidence type="ECO:0000313" key="20">
    <source>
        <dbReference type="Proteomes" id="UP000029692"/>
    </source>
</evidence>
<dbReference type="PANTHER" id="PTHR43185:SF1">
    <property type="entry name" value="FE(2+) TRANSPORTER FEOB"/>
    <property type="match status" value="1"/>
</dbReference>
<keyword evidence="8 16" id="KW-0408">Iron</keyword>
<accession>A0A098QW11</accession>
<sequence length="840" mass="89276">MALIGNPNCGKTTLFNGLTGSTQRTGNWPGVTVEQVYGILTLPGEARRTKDAATQAPNLDHGPRGSKPSPVQVVDLPGLYSLNANSEDEQVARRFILSGQADLVVNLVDVSNLERNLYLTLQLLEMGTPLMVVLTKTDRITREINTQALSRALGGIPVAAVNARNRQDQADLAGRLGTLVAPPPSHPRPRDTQPLPVVPYPEELEGWIKTQETLLGDLAADLAVSPRWLAIKYLEQDEELTPRIRERLNSSAAALEATLEMDPDILVADAKYRLIRSISQDTLRKPNRSCCASPGTSSLNHRPDQSGGAAPTPPSRRSRGGRPGLSRADRITMHRVWGIPIFLGVMYLAFWLTMTIGGAFIDFFDILFGTIFVDGTAALLNTLAAPAFLRVLLADGLGAGIQTVATFIPVVGMMFLVLSLLEESGYMARAAFVMDRLLRSIGLPGKAFVPLLVGFGCTVPAIMATRTLEHKRDRIITGFMAPLMSCGARLPVYALFAAAFFPDASGLVVFSLYITGAVLAIGTGLLVKRTLFTGPPTPFIMELPPYQAPRIVPLVSSVGRRLGQFSLRAGKVILIAVAVLGILNSIGTDGSIGNQDSEESLLSLMGKTIQPVFQPMGIQEDNWPATVGLFTGIFAKEAVVGTLNSLYSQVDAQIAAPAAAPNPAPETDSPPAPDAAAESPAFSPWPGIREAFLSIPANLTGWIEGLADPLGIGMIQGDSQEVIQEAGGDAATAAALTSRFSPAGAYAYLLFVLIYFPCAAALGAMVREMGAGYGWAAVVYLTVLAYNIATLFYQLAEGGSIIAILLSLLSLAGIYGAFYLVGRRRGALNTPGASSSRDVA</sequence>
<evidence type="ECO:0000256" key="9">
    <source>
        <dbReference type="ARBA" id="ARBA00023065"/>
    </source>
</evidence>
<dbReference type="EMBL" id="JNUP01000063">
    <property type="protein sequence ID" value="KGE72055.1"/>
    <property type="molecule type" value="Genomic_DNA"/>
</dbReference>
<evidence type="ECO:0000256" key="2">
    <source>
        <dbReference type="ARBA" id="ARBA00022448"/>
    </source>
</evidence>
<dbReference type="Pfam" id="PF17910">
    <property type="entry name" value="FeoB_Cyto"/>
    <property type="match status" value="1"/>
</dbReference>
<dbReference type="GO" id="GO:0046872">
    <property type="term" value="F:metal ion binding"/>
    <property type="evidence" value="ECO:0007669"/>
    <property type="project" value="UniProtKB-KW"/>
</dbReference>
<dbReference type="InterPro" id="IPR003373">
    <property type="entry name" value="Fe2_transport_prot-B"/>
</dbReference>
<dbReference type="InterPro" id="IPR030389">
    <property type="entry name" value="G_FEOB_dom"/>
</dbReference>
<dbReference type="GO" id="GO:0015093">
    <property type="term" value="F:ferrous iron transmembrane transporter activity"/>
    <property type="evidence" value="ECO:0007669"/>
    <property type="project" value="UniProtKB-UniRule"/>
</dbReference>
<dbReference type="PROSITE" id="PS51711">
    <property type="entry name" value="G_FEOB"/>
    <property type="match status" value="1"/>
</dbReference>
<feature type="region of interest" description="Disordered" evidence="17">
    <location>
        <begin position="658"/>
        <end position="680"/>
    </location>
</feature>
<keyword evidence="11 16" id="KW-0472">Membrane</keyword>
<dbReference type="AlphaFoldDB" id="A0A098QW11"/>
<evidence type="ECO:0000256" key="16">
    <source>
        <dbReference type="RuleBase" id="RU362098"/>
    </source>
</evidence>
<keyword evidence="2 16" id="KW-0813">Transport</keyword>
<comment type="subcellular location">
    <subcellularLocation>
        <location evidence="16">Cell inner membrane</location>
        <topology evidence="16">Multi-pass membrane protein</topology>
    </subcellularLocation>
    <subcellularLocation>
        <location evidence="1">Cell membrane</location>
        <topology evidence="1">Multi-pass membrane protein</topology>
    </subcellularLocation>
</comment>
<evidence type="ECO:0000256" key="3">
    <source>
        <dbReference type="ARBA" id="ARBA00022475"/>
    </source>
</evidence>
<keyword evidence="20" id="KW-1185">Reference proteome</keyword>
<keyword evidence="5 16" id="KW-0812">Transmembrane</keyword>
<evidence type="ECO:0000256" key="12">
    <source>
        <dbReference type="ARBA" id="ARBA00031200"/>
    </source>
</evidence>
<feature type="binding site" evidence="15">
    <location>
        <position position="20"/>
    </location>
    <ligand>
        <name>Mg(2+)</name>
        <dbReference type="ChEBI" id="CHEBI:18420"/>
        <label>2</label>
    </ligand>
</feature>
<evidence type="ECO:0000256" key="10">
    <source>
        <dbReference type="ARBA" id="ARBA00023134"/>
    </source>
</evidence>
<feature type="transmembrane region" description="Helical" evidence="16">
    <location>
        <begin position="401"/>
        <end position="421"/>
    </location>
</feature>
<reference evidence="19 20" key="1">
    <citation type="submission" date="2014-05" db="EMBL/GenBank/DDBJ databases">
        <title>De novo Genome Sequence of Spirocheata sp.</title>
        <authorList>
            <person name="Shivani Y."/>
            <person name="Subhash Y."/>
            <person name="Tushar L."/>
            <person name="Sasikala C."/>
            <person name="Ramana C.V."/>
        </authorList>
    </citation>
    <scope>NUCLEOTIDE SEQUENCE [LARGE SCALE GENOMIC DNA]</scope>
    <source>
        <strain evidence="19 20">JC230</strain>
    </source>
</reference>
<feature type="transmembrane region" description="Helical" evidence="16">
    <location>
        <begin position="773"/>
        <end position="795"/>
    </location>
</feature>
<keyword evidence="9" id="KW-0406">Ion transport</keyword>
<feature type="binding site" evidence="14">
    <location>
        <begin position="75"/>
        <end position="78"/>
    </location>
    <ligand>
        <name>GTP</name>
        <dbReference type="ChEBI" id="CHEBI:37565"/>
        <label>1</label>
    </ligand>
</feature>
<keyword evidence="10 14" id="KW-0342">GTP-binding</keyword>
<gene>
    <name evidence="19" type="ORF">DC28_08075</name>
</gene>
<protein>
    <recommendedName>
        <fullName evidence="12 13">Ferrous iron transport protein B</fullName>
    </recommendedName>
</protein>
<dbReference type="PANTHER" id="PTHR43185">
    <property type="entry name" value="FERROUS IRON TRANSPORT PROTEIN B"/>
    <property type="match status" value="1"/>
</dbReference>